<reference evidence="1" key="1">
    <citation type="submission" date="2018-05" db="EMBL/GenBank/DDBJ databases">
        <authorList>
            <person name="Lanie J.A."/>
            <person name="Ng W.-L."/>
            <person name="Kazmierczak K.M."/>
            <person name="Andrzejewski T.M."/>
            <person name="Davidsen T.M."/>
            <person name="Wayne K.J."/>
            <person name="Tettelin H."/>
            <person name="Glass J.I."/>
            <person name="Rusch D."/>
            <person name="Podicherti R."/>
            <person name="Tsui H.-C.T."/>
            <person name="Winkler M.E."/>
        </authorList>
    </citation>
    <scope>NUCLEOTIDE SEQUENCE</scope>
</reference>
<name>A0A382CAW6_9ZZZZ</name>
<proteinExistence type="predicted"/>
<sequence>HVIFKIDNKEEMEMFDLKNQLINKKIILDPFVDGNISDKWINEGLIWLMHARSVIPNNPKNIKGRHPDGTVGRGVQYPFIKPLPGQYHTEWDGSKLIHWKEVIKKMLKYHFENNSPLECISTEFIPATDYGEGNTYSLFDNAVACANWIRKEMNIYI</sequence>
<accession>A0A382CAW6</accession>
<organism evidence="1">
    <name type="scientific">marine metagenome</name>
    <dbReference type="NCBI Taxonomy" id="408172"/>
    <lineage>
        <taxon>unclassified sequences</taxon>
        <taxon>metagenomes</taxon>
        <taxon>ecological metagenomes</taxon>
    </lineage>
</organism>
<evidence type="ECO:0000313" key="1">
    <source>
        <dbReference type="EMBL" id="SVB22982.1"/>
    </source>
</evidence>
<gene>
    <name evidence="1" type="ORF">METZ01_LOCUS175836</name>
</gene>
<protein>
    <submittedName>
        <fullName evidence="1">Uncharacterized protein</fullName>
    </submittedName>
</protein>
<dbReference type="AlphaFoldDB" id="A0A382CAW6"/>
<feature type="non-terminal residue" evidence="1">
    <location>
        <position position="1"/>
    </location>
</feature>
<dbReference type="EMBL" id="UINC01033534">
    <property type="protein sequence ID" value="SVB22982.1"/>
    <property type="molecule type" value="Genomic_DNA"/>
</dbReference>